<gene>
    <name evidence="1" type="ORF">GCM10023093_27450</name>
</gene>
<evidence type="ECO:0000313" key="1">
    <source>
        <dbReference type="EMBL" id="GAA4468911.1"/>
    </source>
</evidence>
<accession>A0ABP8NMR0</accession>
<comment type="caution">
    <text evidence="1">The sequence shown here is derived from an EMBL/GenBank/DDBJ whole genome shotgun (WGS) entry which is preliminary data.</text>
</comment>
<organism evidence="1 2">
    <name type="scientific">Nemorincola caseinilytica</name>
    <dbReference type="NCBI Taxonomy" id="2054315"/>
    <lineage>
        <taxon>Bacteria</taxon>
        <taxon>Pseudomonadati</taxon>
        <taxon>Bacteroidota</taxon>
        <taxon>Chitinophagia</taxon>
        <taxon>Chitinophagales</taxon>
        <taxon>Chitinophagaceae</taxon>
        <taxon>Nemorincola</taxon>
    </lineage>
</organism>
<protein>
    <submittedName>
        <fullName evidence="1">Uncharacterized protein</fullName>
    </submittedName>
</protein>
<name>A0ABP8NMR0_9BACT</name>
<dbReference type="EMBL" id="BAABFA010000019">
    <property type="protein sequence ID" value="GAA4468911.1"/>
    <property type="molecule type" value="Genomic_DNA"/>
</dbReference>
<dbReference type="RefSeq" id="WP_345084269.1">
    <property type="nucleotide sequence ID" value="NZ_BAABFA010000019.1"/>
</dbReference>
<sequence length="75" mass="8601">MSENGGQNLEKLREKIKNATLVRHTHGTDIYYIFDNDGLIAQVDGGDLVQMLMPNADYEFTLDLEETSDKIEYDF</sequence>
<proteinExistence type="predicted"/>
<reference evidence="2" key="1">
    <citation type="journal article" date="2019" name="Int. J. Syst. Evol. Microbiol.">
        <title>The Global Catalogue of Microorganisms (GCM) 10K type strain sequencing project: providing services to taxonomists for standard genome sequencing and annotation.</title>
        <authorList>
            <consortium name="The Broad Institute Genomics Platform"/>
            <consortium name="The Broad Institute Genome Sequencing Center for Infectious Disease"/>
            <person name="Wu L."/>
            <person name="Ma J."/>
        </authorList>
    </citation>
    <scope>NUCLEOTIDE SEQUENCE [LARGE SCALE GENOMIC DNA]</scope>
    <source>
        <strain evidence="2">JCM 32105</strain>
    </source>
</reference>
<evidence type="ECO:0000313" key="2">
    <source>
        <dbReference type="Proteomes" id="UP001500067"/>
    </source>
</evidence>
<dbReference type="Proteomes" id="UP001500067">
    <property type="component" value="Unassembled WGS sequence"/>
</dbReference>
<keyword evidence="2" id="KW-1185">Reference proteome</keyword>